<evidence type="ECO:0000313" key="5">
    <source>
        <dbReference type="Proteomes" id="UP000029481"/>
    </source>
</evidence>
<accession>A0A089PTK9</accession>
<dbReference type="InterPro" id="IPR016181">
    <property type="entry name" value="Acyl_CoA_acyltransferase"/>
</dbReference>
<keyword evidence="5" id="KW-1185">Reference proteome</keyword>
<evidence type="ECO:0000259" key="3">
    <source>
        <dbReference type="PROSITE" id="PS51186"/>
    </source>
</evidence>
<dbReference type="PANTHER" id="PTHR43877:SF2">
    <property type="entry name" value="AMINOALKYLPHOSPHONATE N-ACETYLTRANSFERASE-RELATED"/>
    <property type="match status" value="1"/>
</dbReference>
<gene>
    <name evidence="4" type="ORF">JT31_01355</name>
</gene>
<reference evidence="4 5" key="1">
    <citation type="submission" date="2014-09" db="EMBL/GenBank/DDBJ databases">
        <title>Cedecea neteri SSMD04 Genome Sequencing.</title>
        <authorList>
            <person name="Tan J.-Y."/>
        </authorList>
    </citation>
    <scope>NUCLEOTIDE SEQUENCE [LARGE SCALE GENOMIC DNA]</scope>
    <source>
        <strain evidence="4 5">SSMD04</strain>
    </source>
</reference>
<evidence type="ECO:0000256" key="2">
    <source>
        <dbReference type="ARBA" id="ARBA00023315"/>
    </source>
</evidence>
<dbReference type="InterPro" id="IPR000182">
    <property type="entry name" value="GNAT_dom"/>
</dbReference>
<dbReference type="RefSeq" id="WP_038472426.1">
    <property type="nucleotide sequence ID" value="NZ_CP009451.1"/>
</dbReference>
<keyword evidence="2" id="KW-0012">Acyltransferase</keyword>
<sequence length="156" mass="17243">MTIRRAIPDEAQALWVIRNEAIRFGCRDVYPEDVLQAWTPELMPAGYLHEIINNPFFVAENENGEPVATGYLDLENCAVEAVFTLPAYTGKGLAKQIMGAIKQEAKTRGMTTLTLSATPNARDFYLTQGFSIVKESLYPSALAGASLRCFEMSCDI</sequence>
<dbReference type="SUPFAM" id="SSF55729">
    <property type="entry name" value="Acyl-CoA N-acyltransferases (Nat)"/>
    <property type="match status" value="1"/>
</dbReference>
<dbReference type="Gene3D" id="3.40.630.30">
    <property type="match status" value="1"/>
</dbReference>
<dbReference type="PANTHER" id="PTHR43877">
    <property type="entry name" value="AMINOALKYLPHOSPHONATE N-ACETYLTRANSFERASE-RELATED-RELATED"/>
    <property type="match status" value="1"/>
</dbReference>
<dbReference type="GO" id="GO:0016747">
    <property type="term" value="F:acyltransferase activity, transferring groups other than amino-acyl groups"/>
    <property type="evidence" value="ECO:0007669"/>
    <property type="project" value="InterPro"/>
</dbReference>
<dbReference type="PROSITE" id="PS51186">
    <property type="entry name" value="GNAT"/>
    <property type="match status" value="1"/>
</dbReference>
<dbReference type="CDD" id="cd04301">
    <property type="entry name" value="NAT_SF"/>
    <property type="match status" value="1"/>
</dbReference>
<dbReference type="Pfam" id="PF13673">
    <property type="entry name" value="Acetyltransf_10"/>
    <property type="match status" value="1"/>
</dbReference>
<keyword evidence="1 4" id="KW-0808">Transferase</keyword>
<dbReference type="InterPro" id="IPR050832">
    <property type="entry name" value="Bact_Acetyltransf"/>
</dbReference>
<evidence type="ECO:0000313" key="4">
    <source>
        <dbReference type="EMBL" id="AIR03318.1"/>
    </source>
</evidence>
<dbReference type="EMBL" id="CP009451">
    <property type="protein sequence ID" value="AIR03318.1"/>
    <property type="molecule type" value="Genomic_DNA"/>
</dbReference>
<organism evidence="4 5">
    <name type="scientific">Cedecea neteri</name>
    <dbReference type="NCBI Taxonomy" id="158822"/>
    <lineage>
        <taxon>Bacteria</taxon>
        <taxon>Pseudomonadati</taxon>
        <taxon>Pseudomonadota</taxon>
        <taxon>Gammaproteobacteria</taxon>
        <taxon>Enterobacterales</taxon>
        <taxon>Enterobacteriaceae</taxon>
        <taxon>Cedecea</taxon>
    </lineage>
</organism>
<name>A0A089PTK9_9ENTR</name>
<dbReference type="KEGG" id="cnt:JT31_01355"/>
<dbReference type="Proteomes" id="UP000029481">
    <property type="component" value="Chromosome"/>
</dbReference>
<proteinExistence type="predicted"/>
<protein>
    <submittedName>
        <fullName evidence="4">GCN5 family acetyltransferase</fullName>
    </submittedName>
</protein>
<dbReference type="OrthoDB" id="7356080at2"/>
<dbReference type="AlphaFoldDB" id="A0A089PTK9"/>
<feature type="domain" description="N-acetyltransferase" evidence="3">
    <location>
        <begin position="1"/>
        <end position="156"/>
    </location>
</feature>
<evidence type="ECO:0000256" key="1">
    <source>
        <dbReference type="ARBA" id="ARBA00022679"/>
    </source>
</evidence>